<dbReference type="AlphaFoldDB" id="A0A0R3RN06"/>
<evidence type="ECO:0000259" key="2">
    <source>
        <dbReference type="PROSITE" id="PS50025"/>
    </source>
</evidence>
<sequence length="295" mass="33132">MIRANCNMLCPKEQCNKGTCIDLFHTAVCNCRGTYQSGKQCNEAMKMLNVSWDQYISYKITDDESQPSIISIDFKTEVNEGLIIHGTILSLETNEPIGKLKLALIYGQLRLTVANLAKISFDNVTLDSNRFNQILLEFEYNTNIVHMTVNGDTKSTSLNIDDKDYHIRFDNELLFCAGDIEVGLSGCLRGIYVDYFDVIDGYAKGSLKVNANAELKSCDKSGSTTATIPDIKILPISNSGHILLDEITDDQINERITESGYEIGVDHVHVNEHVNSEFDQHYDKQKKPEVLAFQK</sequence>
<keyword evidence="3" id="KW-1185">Reference proteome</keyword>
<dbReference type="InterPro" id="IPR001791">
    <property type="entry name" value="Laminin_G"/>
</dbReference>
<dbReference type="PROSITE" id="PS50025">
    <property type="entry name" value="LAM_G_DOMAIN"/>
    <property type="match status" value="1"/>
</dbReference>
<name>A0A0R3RN06_9BILA</name>
<dbReference type="SUPFAM" id="SSF49899">
    <property type="entry name" value="Concanavalin A-like lectins/glucanases"/>
    <property type="match status" value="1"/>
</dbReference>
<dbReference type="STRING" id="1147741.A0A0R3RN06"/>
<protein>
    <submittedName>
        <fullName evidence="4">LAM_G_DOMAIN domain-containing protein</fullName>
    </submittedName>
</protein>
<evidence type="ECO:0000313" key="4">
    <source>
        <dbReference type="WBParaSite" id="EEL_0000286601-mRNA-1"/>
    </source>
</evidence>
<accession>A0A0R3RN06</accession>
<reference evidence="4" key="1">
    <citation type="submission" date="2017-02" db="UniProtKB">
        <authorList>
            <consortium name="WormBaseParasite"/>
        </authorList>
    </citation>
    <scope>IDENTIFICATION</scope>
</reference>
<evidence type="ECO:0000313" key="3">
    <source>
        <dbReference type="Proteomes" id="UP000050640"/>
    </source>
</evidence>
<feature type="domain" description="Laminin G" evidence="2">
    <location>
        <begin position="45"/>
        <end position="218"/>
    </location>
</feature>
<dbReference type="InterPro" id="IPR013320">
    <property type="entry name" value="ConA-like_dom_sf"/>
</dbReference>
<dbReference type="WBParaSite" id="EEL_0000286601-mRNA-1">
    <property type="protein sequence ID" value="EEL_0000286601-mRNA-1"/>
    <property type="gene ID" value="EEL_0000286601"/>
</dbReference>
<evidence type="ECO:0000256" key="1">
    <source>
        <dbReference type="PROSITE-ProRule" id="PRU00122"/>
    </source>
</evidence>
<comment type="caution">
    <text evidence="1">Lacks conserved residue(s) required for the propagation of feature annotation.</text>
</comment>
<proteinExistence type="predicted"/>
<dbReference type="Proteomes" id="UP000050640">
    <property type="component" value="Unplaced"/>
</dbReference>
<organism evidence="3 4">
    <name type="scientific">Elaeophora elaphi</name>
    <dbReference type="NCBI Taxonomy" id="1147741"/>
    <lineage>
        <taxon>Eukaryota</taxon>
        <taxon>Metazoa</taxon>
        <taxon>Ecdysozoa</taxon>
        <taxon>Nematoda</taxon>
        <taxon>Chromadorea</taxon>
        <taxon>Rhabditida</taxon>
        <taxon>Spirurina</taxon>
        <taxon>Spiruromorpha</taxon>
        <taxon>Filarioidea</taxon>
        <taxon>Onchocercidae</taxon>
        <taxon>Elaeophora</taxon>
    </lineage>
</organism>
<dbReference type="Gene3D" id="2.60.120.200">
    <property type="match status" value="1"/>
</dbReference>